<dbReference type="Gene3D" id="3.40.50.720">
    <property type="entry name" value="NAD(P)-binding Rossmann-like Domain"/>
    <property type="match status" value="1"/>
</dbReference>
<dbReference type="InParanoid" id="A0A084R082"/>
<dbReference type="InterPro" id="IPR036291">
    <property type="entry name" value="NAD(P)-bd_dom_sf"/>
</dbReference>
<dbReference type="PANTHER" id="PTHR42748:SF22">
    <property type="entry name" value="NMRA-LIKE DOMAIN-CONTAINING PROTEIN"/>
    <property type="match status" value="1"/>
</dbReference>
<dbReference type="InterPro" id="IPR051164">
    <property type="entry name" value="NmrA-like_oxidored"/>
</dbReference>
<proteinExistence type="inferred from homology"/>
<dbReference type="HOGENOM" id="CLU_073157_0_0_1"/>
<feature type="domain" description="NmrA-like" evidence="3">
    <location>
        <begin position="2"/>
        <end position="266"/>
    </location>
</feature>
<comment type="similarity">
    <text evidence="1">Belongs to the NmrA-type oxidoreductase family.</text>
</comment>
<protein>
    <recommendedName>
        <fullName evidence="3">NmrA-like domain-containing protein</fullName>
    </recommendedName>
</protein>
<accession>A0A084R082</accession>
<dbReference type="STRING" id="1283841.A0A084R082"/>
<gene>
    <name evidence="4" type="ORF">S40285_04055</name>
</gene>
<dbReference type="EMBL" id="KL659387">
    <property type="protein sequence ID" value="KFA69617.1"/>
    <property type="molecule type" value="Genomic_DNA"/>
</dbReference>
<keyword evidence="2" id="KW-0521">NADP</keyword>
<reference evidence="4 5" key="1">
    <citation type="journal article" date="2014" name="BMC Genomics">
        <title>Comparative genome sequencing reveals chemotype-specific gene clusters in the toxigenic black mold Stachybotrys.</title>
        <authorList>
            <person name="Semeiks J."/>
            <person name="Borek D."/>
            <person name="Otwinowski Z."/>
            <person name="Grishin N.V."/>
        </authorList>
    </citation>
    <scope>NUCLEOTIDE SEQUENCE [LARGE SCALE GENOMIC DNA]</scope>
    <source>
        <strain evidence="4 5">IBT 40285</strain>
    </source>
</reference>
<evidence type="ECO:0000256" key="2">
    <source>
        <dbReference type="ARBA" id="ARBA00022857"/>
    </source>
</evidence>
<evidence type="ECO:0000313" key="5">
    <source>
        <dbReference type="Proteomes" id="UP000028524"/>
    </source>
</evidence>
<keyword evidence="5" id="KW-1185">Reference proteome</keyword>
<dbReference type="Proteomes" id="UP000028524">
    <property type="component" value="Unassembled WGS sequence"/>
</dbReference>
<evidence type="ECO:0000256" key="1">
    <source>
        <dbReference type="ARBA" id="ARBA00006328"/>
    </source>
</evidence>
<evidence type="ECO:0000313" key="4">
    <source>
        <dbReference type="EMBL" id="KFA69617.1"/>
    </source>
</evidence>
<dbReference type="SUPFAM" id="SSF51735">
    <property type="entry name" value="NAD(P)-binding Rossmann-fold domains"/>
    <property type="match status" value="1"/>
</dbReference>
<dbReference type="AlphaFoldDB" id="A0A084R082"/>
<dbReference type="GO" id="GO:0005634">
    <property type="term" value="C:nucleus"/>
    <property type="evidence" value="ECO:0007669"/>
    <property type="project" value="TreeGrafter"/>
</dbReference>
<dbReference type="Gene3D" id="3.90.25.10">
    <property type="entry name" value="UDP-galactose 4-epimerase, domain 1"/>
    <property type="match status" value="1"/>
</dbReference>
<dbReference type="Pfam" id="PF05368">
    <property type="entry name" value="NmrA"/>
    <property type="match status" value="1"/>
</dbReference>
<name>A0A084R082_STAC4</name>
<sequence length="327" mass="35894">MTRKICITSVDGHTGFAIAELILQRREFSRKVDAVVGLTLDPDAERVQVLKGLGVTIVPHLPGRVRDMVKTLKDTGCDTICLVPPAHKNKHDISVELVEAAKKAGVLNVCLISSVGCDYAEKKKQPRLREFIELETLVLQAKGDTSTPTGTSPCVIRAGFYAENLLLYAPQAKEEGMLPLPIGEEHKFAPVALGDVANVAAHVLTGKGKHGFDDKHRGQMMIVTGPMLCAGNELAAAASKALKTEMGFENISESEARRVLKAQSESDQSEQQYILEYYSLVREGKTNYISTTAFHDVTGEHPTEPEEFFGLYKEELRPAKKAKRDHK</sequence>
<organism evidence="4 5">
    <name type="scientific">Stachybotrys chlorohalonatus (strain IBT 40285)</name>
    <dbReference type="NCBI Taxonomy" id="1283841"/>
    <lineage>
        <taxon>Eukaryota</taxon>
        <taxon>Fungi</taxon>
        <taxon>Dikarya</taxon>
        <taxon>Ascomycota</taxon>
        <taxon>Pezizomycotina</taxon>
        <taxon>Sordariomycetes</taxon>
        <taxon>Hypocreomycetidae</taxon>
        <taxon>Hypocreales</taxon>
        <taxon>Stachybotryaceae</taxon>
        <taxon>Stachybotrys</taxon>
    </lineage>
</organism>
<dbReference type="InterPro" id="IPR008030">
    <property type="entry name" value="NmrA-like"/>
</dbReference>
<dbReference type="PANTHER" id="PTHR42748">
    <property type="entry name" value="NITROGEN METABOLITE REPRESSION PROTEIN NMRA FAMILY MEMBER"/>
    <property type="match status" value="1"/>
</dbReference>
<evidence type="ECO:0000259" key="3">
    <source>
        <dbReference type="Pfam" id="PF05368"/>
    </source>
</evidence>
<dbReference type="OrthoDB" id="10254221at2759"/>
<dbReference type="OMA" id="GADTMCL"/>